<dbReference type="EMBL" id="ADVG01000004">
    <property type="protein sequence ID" value="EFH81099.1"/>
    <property type="molecule type" value="Genomic_DNA"/>
</dbReference>
<comment type="caution">
    <text evidence="1">The sequence shown here is derived from an EMBL/GenBank/DDBJ whole genome shotgun (WGS) entry which is preliminary data.</text>
</comment>
<evidence type="ECO:0000313" key="2">
    <source>
        <dbReference type="Proteomes" id="UP000004508"/>
    </source>
</evidence>
<keyword evidence="2" id="KW-1185">Reference proteome</keyword>
<gene>
    <name evidence="1" type="ORF">Krac_1780</name>
</gene>
<dbReference type="AlphaFoldDB" id="D6U395"/>
<dbReference type="InParanoid" id="D6U395"/>
<protein>
    <submittedName>
        <fullName evidence="1">Uncharacterized protein</fullName>
    </submittedName>
</protein>
<evidence type="ECO:0000313" key="1">
    <source>
        <dbReference type="EMBL" id="EFH81099.1"/>
    </source>
</evidence>
<accession>D6U395</accession>
<reference evidence="1 2" key="1">
    <citation type="journal article" date="2011" name="Stand. Genomic Sci.">
        <title>Non-contiguous finished genome sequence and contextual data of the filamentous soil bacterium Ktedonobacter racemifer type strain (SOSP1-21).</title>
        <authorList>
            <person name="Chang Y.J."/>
            <person name="Land M."/>
            <person name="Hauser L."/>
            <person name="Chertkov O."/>
            <person name="Del Rio T.G."/>
            <person name="Nolan M."/>
            <person name="Copeland A."/>
            <person name="Tice H."/>
            <person name="Cheng J.F."/>
            <person name="Lucas S."/>
            <person name="Han C."/>
            <person name="Goodwin L."/>
            <person name="Pitluck S."/>
            <person name="Ivanova N."/>
            <person name="Ovchinikova G."/>
            <person name="Pati A."/>
            <person name="Chen A."/>
            <person name="Palaniappan K."/>
            <person name="Mavromatis K."/>
            <person name="Liolios K."/>
            <person name="Brettin T."/>
            <person name="Fiebig A."/>
            <person name="Rohde M."/>
            <person name="Abt B."/>
            <person name="Goker M."/>
            <person name="Detter J.C."/>
            <person name="Woyke T."/>
            <person name="Bristow J."/>
            <person name="Eisen J.A."/>
            <person name="Markowitz V."/>
            <person name="Hugenholtz P."/>
            <person name="Kyrpides N.C."/>
            <person name="Klenk H.P."/>
            <person name="Lapidus A."/>
        </authorList>
    </citation>
    <scope>NUCLEOTIDE SEQUENCE [LARGE SCALE GENOMIC DNA]</scope>
    <source>
        <strain evidence="2">DSM 44963</strain>
    </source>
</reference>
<dbReference type="Proteomes" id="UP000004508">
    <property type="component" value="Unassembled WGS sequence"/>
</dbReference>
<proteinExistence type="predicted"/>
<name>D6U395_KTERA</name>
<organism evidence="1 2">
    <name type="scientific">Ktedonobacter racemifer DSM 44963</name>
    <dbReference type="NCBI Taxonomy" id="485913"/>
    <lineage>
        <taxon>Bacteria</taxon>
        <taxon>Bacillati</taxon>
        <taxon>Chloroflexota</taxon>
        <taxon>Ktedonobacteria</taxon>
        <taxon>Ktedonobacterales</taxon>
        <taxon>Ktedonobacteraceae</taxon>
        <taxon>Ktedonobacter</taxon>
    </lineage>
</organism>
<sequence length="61" mass="7276">MSIQLLREEARRFLARYHFQPTNLPDVFKHLDTVQYDTDSHDGGSLELLMIEEQVHLDRFC</sequence>
<dbReference type="RefSeq" id="WP_007918266.1">
    <property type="nucleotide sequence ID" value="NZ_ADVG01000004.1"/>
</dbReference>